<keyword evidence="1" id="KW-1133">Transmembrane helix</keyword>
<name>A0A5M8Q8W8_9BACT</name>
<proteinExistence type="predicted"/>
<sequence>MALKLLTAINWFLILLMSGTLGFLSFALFLGTKEGKQKLLLEPITSFLERFLAFGLLGIIGAGVLVLVNLLINRAFLDSEISLKDLAIRSTTIVLGACFIGTLAFLIL</sequence>
<evidence type="ECO:0000256" key="1">
    <source>
        <dbReference type="SAM" id="Phobius"/>
    </source>
</evidence>
<dbReference type="EMBL" id="JBGOGF010000005">
    <property type="protein sequence ID" value="MFA1771906.1"/>
    <property type="molecule type" value="Genomic_DNA"/>
</dbReference>
<dbReference type="RefSeq" id="WP_149099655.1">
    <property type="nucleotide sequence ID" value="NZ_BMMG01000006.1"/>
</dbReference>
<keyword evidence="1" id="KW-0472">Membrane</keyword>
<accession>A0A5M8Q8W8</accession>
<feature type="transmembrane region" description="Helical" evidence="1">
    <location>
        <begin position="12"/>
        <end position="30"/>
    </location>
</feature>
<dbReference type="AlphaFoldDB" id="A0A5M8Q8W8"/>
<feature type="transmembrane region" description="Helical" evidence="1">
    <location>
        <begin position="51"/>
        <end position="72"/>
    </location>
</feature>
<keyword evidence="1" id="KW-0812">Transmembrane</keyword>
<gene>
    <name evidence="3" type="ORF">ACD591_11445</name>
    <name evidence="2" type="ORF">FOE74_16045</name>
</gene>
<reference evidence="2 4" key="1">
    <citation type="submission" date="2019-07" db="EMBL/GenBank/DDBJ databases">
        <authorList>
            <person name="Qu J.-H."/>
        </authorList>
    </citation>
    <scope>NUCLEOTIDE SEQUENCE [LARGE SCALE GENOMIC DNA]</scope>
    <source>
        <strain evidence="2 4">MDT1-10-3</strain>
    </source>
</reference>
<protein>
    <submittedName>
        <fullName evidence="2">Uncharacterized protein</fullName>
    </submittedName>
</protein>
<evidence type="ECO:0000313" key="5">
    <source>
        <dbReference type="Proteomes" id="UP001570846"/>
    </source>
</evidence>
<evidence type="ECO:0000313" key="2">
    <source>
        <dbReference type="EMBL" id="KAA6431633.1"/>
    </source>
</evidence>
<dbReference type="Proteomes" id="UP000323866">
    <property type="component" value="Unassembled WGS sequence"/>
</dbReference>
<evidence type="ECO:0000313" key="4">
    <source>
        <dbReference type="Proteomes" id="UP000323866"/>
    </source>
</evidence>
<organism evidence="2 4">
    <name type="scientific">Rufibacter glacialis</name>
    <dbReference type="NCBI Taxonomy" id="1259555"/>
    <lineage>
        <taxon>Bacteria</taxon>
        <taxon>Pseudomonadati</taxon>
        <taxon>Bacteroidota</taxon>
        <taxon>Cytophagia</taxon>
        <taxon>Cytophagales</taxon>
        <taxon>Hymenobacteraceae</taxon>
        <taxon>Rufibacter</taxon>
    </lineage>
</organism>
<comment type="caution">
    <text evidence="2">The sequence shown here is derived from an EMBL/GenBank/DDBJ whole genome shotgun (WGS) entry which is preliminary data.</text>
</comment>
<keyword evidence="5" id="KW-1185">Reference proteome</keyword>
<dbReference type="Proteomes" id="UP001570846">
    <property type="component" value="Unassembled WGS sequence"/>
</dbReference>
<evidence type="ECO:0000313" key="3">
    <source>
        <dbReference type="EMBL" id="MFA1771906.1"/>
    </source>
</evidence>
<reference evidence="3 5" key="3">
    <citation type="submission" date="2024-08" db="EMBL/GenBank/DDBJ databases">
        <authorList>
            <person name="Wei W."/>
        </authorList>
    </citation>
    <scope>NUCLEOTIDE SEQUENCE [LARGE SCALE GENOMIC DNA]</scope>
    <source>
        <strain evidence="3 5">XU2</strain>
    </source>
</reference>
<feature type="transmembrane region" description="Helical" evidence="1">
    <location>
        <begin position="87"/>
        <end position="107"/>
    </location>
</feature>
<reference evidence="2 4" key="2">
    <citation type="submission" date="2019-09" db="EMBL/GenBank/DDBJ databases">
        <title>A bacterium isolated from glacier soil.</title>
        <authorList>
            <person name="Liu Q."/>
        </authorList>
    </citation>
    <scope>NUCLEOTIDE SEQUENCE [LARGE SCALE GENOMIC DNA]</scope>
    <source>
        <strain evidence="2 4">MDT1-10-3</strain>
    </source>
</reference>
<dbReference type="EMBL" id="VKKZ01000023">
    <property type="protein sequence ID" value="KAA6431633.1"/>
    <property type="molecule type" value="Genomic_DNA"/>
</dbReference>